<dbReference type="InterPro" id="IPR003593">
    <property type="entry name" value="AAA+_ATPase"/>
</dbReference>
<evidence type="ECO:0000259" key="7">
    <source>
        <dbReference type="SMART" id="SM01043"/>
    </source>
</evidence>
<reference evidence="8 9" key="1">
    <citation type="submission" date="2019-02" db="EMBL/GenBank/DDBJ databases">
        <title>Draft genome sequences of novel Actinobacteria.</title>
        <authorList>
            <person name="Sahin N."/>
            <person name="Ay H."/>
            <person name="Saygin H."/>
        </authorList>
    </citation>
    <scope>NUCLEOTIDE SEQUENCE [LARGE SCALE GENOMIC DNA]</scope>
    <source>
        <strain evidence="8 9">KC201</strain>
    </source>
</reference>
<keyword evidence="4" id="KW-0804">Transcription</keyword>
<dbReference type="InterPro" id="IPR041664">
    <property type="entry name" value="AAA_16"/>
</dbReference>
<evidence type="ECO:0000259" key="6">
    <source>
        <dbReference type="SMART" id="SM00862"/>
    </source>
</evidence>
<gene>
    <name evidence="8" type="ORF">E1267_05305</name>
</gene>
<comment type="similarity">
    <text evidence="1">Belongs to the AfsR/DnrI/RedD regulatory family.</text>
</comment>
<keyword evidence="9" id="KW-1185">Reference proteome</keyword>
<evidence type="ECO:0000256" key="4">
    <source>
        <dbReference type="ARBA" id="ARBA00023163"/>
    </source>
</evidence>
<dbReference type="PANTHER" id="PTHR35807">
    <property type="entry name" value="TRANSCRIPTIONAL REGULATOR REDD-RELATED"/>
    <property type="match status" value="1"/>
</dbReference>
<keyword evidence="3" id="KW-0238">DNA-binding</keyword>
<name>A0A4R4NQY6_9ACTN</name>
<dbReference type="GO" id="GO:0003677">
    <property type="term" value="F:DNA binding"/>
    <property type="evidence" value="ECO:0007669"/>
    <property type="project" value="UniProtKB-KW"/>
</dbReference>
<dbReference type="Pfam" id="PF13191">
    <property type="entry name" value="AAA_16"/>
    <property type="match status" value="1"/>
</dbReference>
<evidence type="ECO:0000313" key="8">
    <source>
        <dbReference type="EMBL" id="TDC10247.1"/>
    </source>
</evidence>
<evidence type="ECO:0000313" key="9">
    <source>
        <dbReference type="Proteomes" id="UP000295157"/>
    </source>
</evidence>
<dbReference type="Gene3D" id="3.40.50.300">
    <property type="entry name" value="P-loop containing nucleotide triphosphate hydrolases"/>
    <property type="match status" value="1"/>
</dbReference>
<evidence type="ECO:0000256" key="1">
    <source>
        <dbReference type="ARBA" id="ARBA00005820"/>
    </source>
</evidence>
<dbReference type="SMART" id="SM00862">
    <property type="entry name" value="Trans_reg_C"/>
    <property type="match status" value="1"/>
</dbReference>
<accession>A0A4R4NQY6</accession>
<evidence type="ECO:0000256" key="3">
    <source>
        <dbReference type="ARBA" id="ARBA00023125"/>
    </source>
</evidence>
<dbReference type="InterPro" id="IPR027417">
    <property type="entry name" value="P-loop_NTPase"/>
</dbReference>
<dbReference type="InterPro" id="IPR001867">
    <property type="entry name" value="OmpR/PhoB-type_DNA-bd"/>
</dbReference>
<feature type="domain" description="AAA+ ATPase" evidence="5">
    <location>
        <begin position="310"/>
        <end position="538"/>
    </location>
</feature>
<dbReference type="Gene3D" id="1.10.10.10">
    <property type="entry name" value="Winged helix-like DNA-binding domain superfamily/Winged helix DNA-binding domain"/>
    <property type="match status" value="1"/>
</dbReference>
<dbReference type="InterPro" id="IPR016032">
    <property type="entry name" value="Sig_transdc_resp-reg_C-effctor"/>
</dbReference>
<dbReference type="SMART" id="SM01043">
    <property type="entry name" value="BTAD"/>
    <property type="match status" value="1"/>
</dbReference>
<proteinExistence type="inferred from homology"/>
<dbReference type="SUPFAM" id="SSF46894">
    <property type="entry name" value="C-terminal effector domain of the bipartite response regulators"/>
    <property type="match status" value="1"/>
</dbReference>
<evidence type="ECO:0000256" key="2">
    <source>
        <dbReference type="ARBA" id="ARBA00023015"/>
    </source>
</evidence>
<dbReference type="PANTHER" id="PTHR35807:SF1">
    <property type="entry name" value="TRANSCRIPTIONAL REGULATOR REDD"/>
    <property type="match status" value="1"/>
</dbReference>
<dbReference type="InterPro" id="IPR036388">
    <property type="entry name" value="WH-like_DNA-bd_sf"/>
</dbReference>
<dbReference type="AlphaFoldDB" id="A0A4R4NQY6"/>
<dbReference type="InterPro" id="IPR011990">
    <property type="entry name" value="TPR-like_helical_dom_sf"/>
</dbReference>
<comment type="caution">
    <text evidence="8">The sequence shown here is derived from an EMBL/GenBank/DDBJ whole genome shotgun (WGS) entry which is preliminary data.</text>
</comment>
<dbReference type="Gene3D" id="1.25.40.10">
    <property type="entry name" value="Tetratricopeptide repeat domain"/>
    <property type="match status" value="2"/>
</dbReference>
<dbReference type="Pfam" id="PF13424">
    <property type="entry name" value="TPR_12"/>
    <property type="match status" value="2"/>
</dbReference>
<sequence length="947" mass="102925">MITSTTLPWGDEGAGSRVSEKIYIRLLGAVTGEREAEPIDLGPARQQVALALLASAPARPVPMHRLVSGIWGEDAPRNAEQSVYTYISGLRRAFEPSRGRREPSRLLSGTSAGYILRLRPGQVDAVLFGERVAEAHRARRSGDDRQAVRLLDQALLMWRGIALSGLSGPFVEKERDRLEQLRLSAVEQRAESLLRLDRHAEIIEELRDLTRHRPLRERARELLMTALFRSGRQAEALETFEEGRVVLAEELGLSPGEGLRRCYEMVLRADAASLSPQPRQLPRRLAEFVGRTDEVVLLRERLAPGDDAPPGPLVIITGPPGVGKSALAVQVAHRVEERFPDGQLYVNCRGATPELPALSALEVLGRFLRALGVPPHAVPSDLDEAAAVWRSRLHGRRVLALLDDAADLGQIRPLLSTPFGTSLLVTSRETMTWGDDFFQLELDRMSHAESATMLAGLAGAGRVTEDAGQTASLVRLCDGLPLALKIAGARLAGRTDWTVATLTARLSDERRRLHELAVGDLAVRSSLAAGHTALERGRRAVDRQAARILALLGLLHVPEATAEVAGALLGVPPAEAEPGLERLVDAHLLDRAGQGRYQLHDLVRLFAGELRPDGARDALIRVFSYYAASARLASSVIDPHRVQTAAPVDAVPHQVSGVEEAKAWLHEEEPVLVAAAAQAMGSPDEAIARLGINLAFGLAWHQQRTYDMTTMHELNTKALRLSERLGDEASAQVAHDYIANALRVTGRTDESVAHLLASLAIARRLGDAFAEQRAMGNLAVVHITGERFEEALPWAERQLALARRIGSRVGVRYALMMAGNAHRGAGRPEDACEPLNAALVDAQEVGDLTHEAQTRMGLGETHLALGRPEEALEHLVRASDLMTLVGYRIGKLRCLVGLSSTHRMMGRPDRALACVTEAAGFGGALGNPRWERRLAEEQAAVHKALQP</sequence>
<dbReference type="EMBL" id="SMJZ01000011">
    <property type="protein sequence ID" value="TDC10247.1"/>
    <property type="molecule type" value="Genomic_DNA"/>
</dbReference>
<dbReference type="Pfam" id="PF03704">
    <property type="entry name" value="BTAD"/>
    <property type="match status" value="1"/>
</dbReference>
<dbReference type="CDD" id="cd15831">
    <property type="entry name" value="BTAD"/>
    <property type="match status" value="1"/>
</dbReference>
<dbReference type="GO" id="GO:0000160">
    <property type="term" value="P:phosphorelay signal transduction system"/>
    <property type="evidence" value="ECO:0007669"/>
    <property type="project" value="InterPro"/>
</dbReference>
<dbReference type="InterPro" id="IPR005158">
    <property type="entry name" value="BTAD"/>
</dbReference>
<feature type="domain" description="Bacterial transcriptional activator" evidence="7">
    <location>
        <begin position="123"/>
        <end position="267"/>
    </location>
</feature>
<dbReference type="GO" id="GO:0006355">
    <property type="term" value="P:regulation of DNA-templated transcription"/>
    <property type="evidence" value="ECO:0007669"/>
    <property type="project" value="InterPro"/>
</dbReference>
<protein>
    <submittedName>
        <fullName evidence="8">Tetratricopeptide repeat protein</fullName>
    </submittedName>
</protein>
<dbReference type="Proteomes" id="UP000295157">
    <property type="component" value="Unassembled WGS sequence"/>
</dbReference>
<dbReference type="SMART" id="SM00382">
    <property type="entry name" value="AAA"/>
    <property type="match status" value="1"/>
</dbReference>
<dbReference type="InterPro" id="IPR051677">
    <property type="entry name" value="AfsR-DnrI-RedD_regulator"/>
</dbReference>
<organism evidence="8 9">
    <name type="scientific">Nonomuraea longispora</name>
    <dbReference type="NCBI Taxonomy" id="1848320"/>
    <lineage>
        <taxon>Bacteria</taxon>
        <taxon>Bacillati</taxon>
        <taxon>Actinomycetota</taxon>
        <taxon>Actinomycetes</taxon>
        <taxon>Streptosporangiales</taxon>
        <taxon>Streptosporangiaceae</taxon>
        <taxon>Nonomuraea</taxon>
    </lineage>
</organism>
<dbReference type="OrthoDB" id="5521887at2"/>
<dbReference type="SUPFAM" id="SSF52540">
    <property type="entry name" value="P-loop containing nucleoside triphosphate hydrolases"/>
    <property type="match status" value="1"/>
</dbReference>
<feature type="domain" description="OmpR/PhoB-type" evidence="6">
    <location>
        <begin position="36"/>
        <end position="116"/>
    </location>
</feature>
<dbReference type="PRINTS" id="PR00364">
    <property type="entry name" value="DISEASERSIST"/>
</dbReference>
<keyword evidence="2" id="KW-0805">Transcription regulation</keyword>
<dbReference type="SUPFAM" id="SSF48452">
    <property type="entry name" value="TPR-like"/>
    <property type="match status" value="3"/>
</dbReference>
<evidence type="ECO:0000259" key="5">
    <source>
        <dbReference type="SMART" id="SM00382"/>
    </source>
</evidence>